<comment type="caution">
    <text evidence="16">The sequence shown here is derived from an EMBL/GenBank/DDBJ whole genome shotgun (WGS) entry which is preliminary data.</text>
</comment>
<feature type="active site" evidence="15">
    <location>
        <position position="134"/>
    </location>
</feature>
<evidence type="ECO:0000256" key="1">
    <source>
        <dbReference type="ARBA" id="ARBA00000109"/>
    </source>
</evidence>
<dbReference type="SMART" id="SM00535">
    <property type="entry name" value="RIBOc"/>
    <property type="match status" value="1"/>
</dbReference>
<evidence type="ECO:0000256" key="5">
    <source>
        <dbReference type="ARBA" id="ARBA00022490"/>
    </source>
</evidence>
<dbReference type="PROSITE" id="PS50137">
    <property type="entry name" value="DS_RBD"/>
    <property type="match status" value="1"/>
</dbReference>
<feature type="active site" evidence="15">
    <location>
        <position position="62"/>
    </location>
</feature>
<dbReference type="CDD" id="cd10845">
    <property type="entry name" value="DSRM_RNAse_III_family"/>
    <property type="match status" value="1"/>
</dbReference>
<feature type="binding site" evidence="15">
    <location>
        <position position="131"/>
    </location>
    <ligand>
        <name>Mg(2+)</name>
        <dbReference type="ChEBI" id="CHEBI:18420"/>
    </ligand>
</feature>
<dbReference type="EC" id="3.1.26.3" evidence="15"/>
<name>A0A133L1J5_HEYCO</name>
<keyword evidence="12 15" id="KW-0378">Hydrolase</keyword>
<dbReference type="PANTHER" id="PTHR11207:SF0">
    <property type="entry name" value="RIBONUCLEASE 3"/>
    <property type="match status" value="1"/>
</dbReference>
<evidence type="ECO:0000256" key="10">
    <source>
        <dbReference type="ARBA" id="ARBA00022723"/>
    </source>
</evidence>
<feature type="binding site" evidence="15">
    <location>
        <position position="58"/>
    </location>
    <ligand>
        <name>Mg(2+)</name>
        <dbReference type="ChEBI" id="CHEBI:18420"/>
    </ligand>
</feature>
<dbReference type="Gene3D" id="3.30.160.20">
    <property type="match status" value="1"/>
</dbReference>
<comment type="function">
    <text evidence="15">Digests double-stranded RNA. Involved in the processing of primary rRNA transcript to yield the immediate precursors to the large and small rRNAs (23S and 16S). Processes some mRNAs, and tRNAs when they are encoded in the rRNA operon. Processes pre-crRNA and tracrRNA of type II CRISPR loci if present in the organism.</text>
</comment>
<keyword evidence="5 15" id="KW-0963">Cytoplasm</keyword>
<dbReference type="InterPro" id="IPR036389">
    <property type="entry name" value="RNase_III_sf"/>
</dbReference>
<evidence type="ECO:0000256" key="12">
    <source>
        <dbReference type="ARBA" id="ARBA00022801"/>
    </source>
</evidence>
<dbReference type="FunFam" id="1.10.1520.10:FF:000001">
    <property type="entry name" value="Ribonuclease 3"/>
    <property type="match status" value="1"/>
</dbReference>
<comment type="subcellular location">
    <subcellularLocation>
        <location evidence="2 15">Cytoplasm</location>
    </subcellularLocation>
</comment>
<dbReference type="PROSITE" id="PS00517">
    <property type="entry name" value="RNASE_3_1"/>
    <property type="match status" value="1"/>
</dbReference>
<dbReference type="GO" id="GO:0006364">
    <property type="term" value="P:rRNA processing"/>
    <property type="evidence" value="ECO:0007669"/>
    <property type="project" value="UniProtKB-UniRule"/>
</dbReference>
<dbReference type="GO" id="GO:0010468">
    <property type="term" value="P:regulation of gene expression"/>
    <property type="evidence" value="ECO:0007669"/>
    <property type="project" value="TreeGrafter"/>
</dbReference>
<evidence type="ECO:0000256" key="14">
    <source>
        <dbReference type="ARBA" id="ARBA00022884"/>
    </source>
</evidence>
<keyword evidence="9 15" id="KW-0540">Nuclease</keyword>
<proteinExistence type="inferred from homology"/>
<protein>
    <recommendedName>
        <fullName evidence="15">Ribonuclease 3</fullName>
        <ecNumber evidence="15">3.1.26.3</ecNumber>
    </recommendedName>
    <alternativeName>
        <fullName evidence="15">Ribonuclease III</fullName>
        <shortName evidence="15">RNase III</shortName>
    </alternativeName>
</protein>
<dbReference type="Gene3D" id="1.10.1520.10">
    <property type="entry name" value="Ribonuclease III domain"/>
    <property type="match status" value="1"/>
</dbReference>
<accession>A0A133L1J5</accession>
<dbReference type="PATRIC" id="fig|1398.22.peg.373"/>
<keyword evidence="14 15" id="KW-0694">RNA-binding</keyword>
<comment type="similarity">
    <text evidence="3">Belongs to the ribonuclease III family.</text>
</comment>
<dbReference type="SUPFAM" id="SSF69065">
    <property type="entry name" value="RNase III domain-like"/>
    <property type="match status" value="1"/>
</dbReference>
<sequence>MGKKIKSDEEHVVNKFGNLQEQLGIHFQDVNLLKQAFTHSSYVNEHPEKRRHDNERLEFLGDAVLELTVSHYLFNRFPSMNEGEMTKLRASVVCEPSLVIFANELHFGEYILLGKGEEMTGGRTRPALLADVFEAFIGALYLDKGLKAVVSLLEKVVFPKIDEGLFSSTADYKSKLQEYVQKRTSGVLEYTILDERGPAHDKEFISSVSLNNKALGTGKGRSKKEAEQQAAQTALSNLQKEEKKKP</sequence>
<evidence type="ECO:0000256" key="9">
    <source>
        <dbReference type="ARBA" id="ARBA00022722"/>
    </source>
</evidence>
<dbReference type="CDD" id="cd00593">
    <property type="entry name" value="RIBOc"/>
    <property type="match status" value="1"/>
</dbReference>
<keyword evidence="13 15" id="KW-0460">Magnesium</keyword>
<keyword evidence="7 15" id="KW-0507">mRNA processing</keyword>
<evidence type="ECO:0000256" key="2">
    <source>
        <dbReference type="ARBA" id="ARBA00004496"/>
    </source>
</evidence>
<evidence type="ECO:0000256" key="6">
    <source>
        <dbReference type="ARBA" id="ARBA00022552"/>
    </source>
</evidence>
<dbReference type="GO" id="GO:0019843">
    <property type="term" value="F:rRNA binding"/>
    <property type="evidence" value="ECO:0007669"/>
    <property type="project" value="UniProtKB-KW"/>
</dbReference>
<reference evidence="17" key="1">
    <citation type="submission" date="2016-01" db="EMBL/GenBank/DDBJ databases">
        <authorList>
            <person name="Mitreva M."/>
            <person name="Pepin K.H."/>
            <person name="Mihindukulasuriya K.A."/>
            <person name="Fulton R."/>
            <person name="Fronick C."/>
            <person name="O'Laughlin M."/>
            <person name="Miner T."/>
            <person name="Herter B."/>
            <person name="Rosa B.A."/>
            <person name="Cordes M."/>
            <person name="Tomlinson C."/>
            <person name="Wollam A."/>
            <person name="Palsikar V.B."/>
            <person name="Mardis E.R."/>
            <person name="Wilson R.K."/>
        </authorList>
    </citation>
    <scope>NUCLEOTIDE SEQUENCE [LARGE SCALE GENOMIC DNA]</scope>
    <source>
        <strain evidence="17">GED7749B</strain>
    </source>
</reference>
<dbReference type="GO" id="GO:0042802">
    <property type="term" value="F:identical protein binding"/>
    <property type="evidence" value="ECO:0007669"/>
    <property type="project" value="UniProtKB-ARBA"/>
</dbReference>
<keyword evidence="6 15" id="KW-0698">rRNA processing</keyword>
<evidence type="ECO:0000256" key="3">
    <source>
        <dbReference type="ARBA" id="ARBA00010183"/>
    </source>
</evidence>
<dbReference type="Proteomes" id="UP000070376">
    <property type="component" value="Unassembled WGS sequence"/>
</dbReference>
<dbReference type="HAMAP" id="MF_00104">
    <property type="entry name" value="RNase_III"/>
    <property type="match status" value="1"/>
</dbReference>
<keyword evidence="15" id="KW-0699">rRNA-binding</keyword>
<evidence type="ECO:0000256" key="4">
    <source>
        <dbReference type="ARBA" id="ARBA00011738"/>
    </source>
</evidence>
<dbReference type="GO" id="GO:0004525">
    <property type="term" value="F:ribonuclease III activity"/>
    <property type="evidence" value="ECO:0007669"/>
    <property type="project" value="UniProtKB-UniRule"/>
</dbReference>
<dbReference type="InterPro" id="IPR014720">
    <property type="entry name" value="dsRBD_dom"/>
</dbReference>
<dbReference type="SMART" id="SM00358">
    <property type="entry name" value="DSRM"/>
    <property type="match status" value="1"/>
</dbReference>
<dbReference type="InterPro" id="IPR000999">
    <property type="entry name" value="RNase_III_dom"/>
</dbReference>
<dbReference type="PROSITE" id="PS50142">
    <property type="entry name" value="RNASE_3_2"/>
    <property type="match status" value="1"/>
</dbReference>
<feature type="binding site" evidence="15">
    <location>
        <position position="134"/>
    </location>
    <ligand>
        <name>Mg(2+)</name>
        <dbReference type="ChEBI" id="CHEBI:18420"/>
    </ligand>
</feature>
<dbReference type="FunFam" id="3.30.160.20:FF:000003">
    <property type="entry name" value="Ribonuclease 3"/>
    <property type="match status" value="1"/>
</dbReference>
<keyword evidence="8 15" id="KW-0819">tRNA processing</keyword>
<dbReference type="PANTHER" id="PTHR11207">
    <property type="entry name" value="RIBONUCLEASE III"/>
    <property type="match status" value="1"/>
</dbReference>
<evidence type="ECO:0000313" key="16">
    <source>
        <dbReference type="EMBL" id="KWZ85575.1"/>
    </source>
</evidence>
<dbReference type="AlphaFoldDB" id="A0A133L1J5"/>
<dbReference type="EMBL" id="LRPN01000015">
    <property type="protein sequence ID" value="KWZ85575.1"/>
    <property type="molecule type" value="Genomic_DNA"/>
</dbReference>
<evidence type="ECO:0000256" key="8">
    <source>
        <dbReference type="ARBA" id="ARBA00022694"/>
    </source>
</evidence>
<evidence type="ECO:0000256" key="7">
    <source>
        <dbReference type="ARBA" id="ARBA00022664"/>
    </source>
</evidence>
<comment type="catalytic activity">
    <reaction evidence="1 15">
        <text>Endonucleolytic cleavage to 5'-phosphomonoester.</text>
        <dbReference type="EC" id="3.1.26.3"/>
    </reaction>
</comment>
<organism evidence="16 17">
    <name type="scientific">Heyndrickxia coagulans</name>
    <name type="common">Weizmannia coagulans</name>
    <dbReference type="NCBI Taxonomy" id="1398"/>
    <lineage>
        <taxon>Bacteria</taxon>
        <taxon>Bacillati</taxon>
        <taxon>Bacillota</taxon>
        <taxon>Bacilli</taxon>
        <taxon>Bacillales</taxon>
        <taxon>Bacillaceae</taxon>
        <taxon>Heyndrickxia</taxon>
    </lineage>
</organism>
<dbReference type="NCBIfam" id="TIGR02191">
    <property type="entry name" value="RNaseIII"/>
    <property type="match status" value="1"/>
</dbReference>
<evidence type="ECO:0000256" key="11">
    <source>
        <dbReference type="ARBA" id="ARBA00022759"/>
    </source>
</evidence>
<dbReference type="InterPro" id="IPR011907">
    <property type="entry name" value="RNase_III"/>
</dbReference>
<dbReference type="GO" id="GO:0005737">
    <property type="term" value="C:cytoplasm"/>
    <property type="evidence" value="ECO:0007669"/>
    <property type="project" value="UniProtKB-SubCell"/>
</dbReference>
<comment type="cofactor">
    <cofactor evidence="15">
        <name>Mg(2+)</name>
        <dbReference type="ChEBI" id="CHEBI:18420"/>
    </cofactor>
</comment>
<dbReference type="GO" id="GO:0006397">
    <property type="term" value="P:mRNA processing"/>
    <property type="evidence" value="ECO:0007669"/>
    <property type="project" value="UniProtKB-UniRule"/>
</dbReference>
<evidence type="ECO:0000313" key="17">
    <source>
        <dbReference type="Proteomes" id="UP000070376"/>
    </source>
</evidence>
<dbReference type="Pfam" id="PF14622">
    <property type="entry name" value="Ribonucleas_3_3"/>
    <property type="match status" value="1"/>
</dbReference>
<dbReference type="RefSeq" id="WP_017551508.1">
    <property type="nucleotide sequence ID" value="NZ_CP017888.1"/>
</dbReference>
<dbReference type="GO" id="GO:0003725">
    <property type="term" value="F:double-stranded RNA binding"/>
    <property type="evidence" value="ECO:0007669"/>
    <property type="project" value="TreeGrafter"/>
</dbReference>
<gene>
    <name evidence="15" type="primary">rnc</name>
    <name evidence="16" type="ORF">HMPREF3213_00379</name>
</gene>
<evidence type="ECO:0000256" key="13">
    <source>
        <dbReference type="ARBA" id="ARBA00022842"/>
    </source>
</evidence>
<dbReference type="GO" id="GO:0008033">
    <property type="term" value="P:tRNA processing"/>
    <property type="evidence" value="ECO:0007669"/>
    <property type="project" value="UniProtKB-KW"/>
</dbReference>
<keyword evidence="11 15" id="KW-0255">Endonuclease</keyword>
<dbReference type="Pfam" id="PF00035">
    <property type="entry name" value="dsrm"/>
    <property type="match status" value="1"/>
</dbReference>
<comment type="subunit">
    <text evidence="4 15">Homodimer.</text>
</comment>
<dbReference type="GO" id="GO:0046872">
    <property type="term" value="F:metal ion binding"/>
    <property type="evidence" value="ECO:0007669"/>
    <property type="project" value="UniProtKB-KW"/>
</dbReference>
<evidence type="ECO:0000256" key="15">
    <source>
        <dbReference type="HAMAP-Rule" id="MF_00104"/>
    </source>
</evidence>
<keyword evidence="10 15" id="KW-0479">Metal-binding</keyword>
<dbReference type="SUPFAM" id="SSF54768">
    <property type="entry name" value="dsRNA-binding domain-like"/>
    <property type="match status" value="1"/>
</dbReference>